<dbReference type="GO" id="GO:0005524">
    <property type="term" value="F:ATP binding"/>
    <property type="evidence" value="ECO:0007669"/>
    <property type="project" value="UniProtKB-KW"/>
</dbReference>
<dbReference type="GeneID" id="43587304"/>
<keyword evidence="2" id="KW-0723">Serine/threonine-protein kinase</keyword>
<dbReference type="GO" id="GO:0005829">
    <property type="term" value="C:cytosol"/>
    <property type="evidence" value="ECO:0007669"/>
    <property type="project" value="TreeGrafter"/>
</dbReference>
<feature type="region of interest" description="Disordered" evidence="9">
    <location>
        <begin position="646"/>
        <end position="665"/>
    </location>
</feature>
<evidence type="ECO:0000259" key="10">
    <source>
        <dbReference type="PROSITE" id="PS50011"/>
    </source>
</evidence>
<dbReference type="Pfam" id="PF00069">
    <property type="entry name" value="Pkinase"/>
    <property type="match status" value="2"/>
</dbReference>
<keyword evidence="4" id="KW-0547">Nucleotide-binding</keyword>
<evidence type="ECO:0000313" key="11">
    <source>
        <dbReference type="EMBL" id="WWD20689.1"/>
    </source>
</evidence>
<evidence type="ECO:0000256" key="6">
    <source>
        <dbReference type="ARBA" id="ARBA00022840"/>
    </source>
</evidence>
<feature type="domain" description="Protein kinase" evidence="10">
    <location>
        <begin position="441"/>
        <end position="817"/>
    </location>
</feature>
<protein>
    <recommendedName>
        <fullName evidence="1">non-specific serine/threonine protein kinase</fullName>
        <ecNumber evidence="1">2.7.11.1</ecNumber>
    </recommendedName>
</protein>
<accession>A0AAJ8LMQ8</accession>
<dbReference type="PROSITE" id="PS00108">
    <property type="entry name" value="PROTEIN_KINASE_ST"/>
    <property type="match status" value="1"/>
</dbReference>
<name>A0AAJ8LMQ8_9TREE</name>
<reference evidence="11" key="1">
    <citation type="submission" date="2017-08" db="EMBL/GenBank/DDBJ databases">
        <authorList>
            <person name="Cuomo C."/>
            <person name="Billmyre B."/>
            <person name="Heitman J."/>
        </authorList>
    </citation>
    <scope>NUCLEOTIDE SEQUENCE</scope>
    <source>
        <strain evidence="11">CBS 12478</strain>
    </source>
</reference>
<organism evidence="11 12">
    <name type="scientific">Kwoniella shandongensis</name>
    <dbReference type="NCBI Taxonomy" id="1734106"/>
    <lineage>
        <taxon>Eukaryota</taxon>
        <taxon>Fungi</taxon>
        <taxon>Dikarya</taxon>
        <taxon>Basidiomycota</taxon>
        <taxon>Agaricomycotina</taxon>
        <taxon>Tremellomycetes</taxon>
        <taxon>Tremellales</taxon>
        <taxon>Cryptococcaceae</taxon>
        <taxon>Kwoniella</taxon>
    </lineage>
</organism>
<keyword evidence="12" id="KW-1185">Reference proteome</keyword>
<feature type="compositionally biased region" description="Polar residues" evidence="9">
    <location>
        <begin position="317"/>
        <end position="327"/>
    </location>
</feature>
<evidence type="ECO:0000256" key="5">
    <source>
        <dbReference type="ARBA" id="ARBA00022777"/>
    </source>
</evidence>
<reference evidence="11" key="2">
    <citation type="submission" date="2024-01" db="EMBL/GenBank/DDBJ databases">
        <title>Comparative genomics of Cryptococcus and Kwoniella reveals pathogenesis evolution and contrasting modes of karyotype evolution via chromosome fusion or intercentromeric recombination.</title>
        <authorList>
            <person name="Coelho M.A."/>
            <person name="David-Palma M."/>
            <person name="Shea T."/>
            <person name="Bowers K."/>
            <person name="McGinley-Smith S."/>
            <person name="Mohammad A.W."/>
            <person name="Gnirke A."/>
            <person name="Yurkov A.M."/>
            <person name="Nowrousian M."/>
            <person name="Sun S."/>
            <person name="Cuomo C.A."/>
            <person name="Heitman J."/>
        </authorList>
    </citation>
    <scope>NUCLEOTIDE SEQUENCE</scope>
    <source>
        <strain evidence="11">CBS 12478</strain>
    </source>
</reference>
<dbReference type="KEGG" id="ksn:43587304"/>
<keyword evidence="3" id="KW-0808">Transferase</keyword>
<evidence type="ECO:0000256" key="8">
    <source>
        <dbReference type="ARBA" id="ARBA00048679"/>
    </source>
</evidence>
<dbReference type="InterPro" id="IPR000719">
    <property type="entry name" value="Prot_kinase_dom"/>
</dbReference>
<keyword evidence="6" id="KW-0067">ATP-binding</keyword>
<feature type="region of interest" description="Disordered" evidence="9">
    <location>
        <begin position="85"/>
        <end position="131"/>
    </location>
</feature>
<dbReference type="GO" id="GO:0004674">
    <property type="term" value="F:protein serine/threonine kinase activity"/>
    <property type="evidence" value="ECO:0007669"/>
    <property type="project" value="UniProtKB-KW"/>
</dbReference>
<feature type="region of interest" description="Disordered" evidence="9">
    <location>
        <begin position="381"/>
        <end position="406"/>
    </location>
</feature>
<evidence type="ECO:0000256" key="4">
    <source>
        <dbReference type="ARBA" id="ARBA00022741"/>
    </source>
</evidence>
<evidence type="ECO:0000256" key="9">
    <source>
        <dbReference type="SAM" id="MobiDB-lite"/>
    </source>
</evidence>
<dbReference type="RefSeq" id="XP_031862507.2">
    <property type="nucleotide sequence ID" value="XM_032003185.2"/>
</dbReference>
<dbReference type="SMART" id="SM00220">
    <property type="entry name" value="S_TKc"/>
    <property type="match status" value="1"/>
</dbReference>
<dbReference type="InterPro" id="IPR008271">
    <property type="entry name" value="Ser/Thr_kinase_AS"/>
</dbReference>
<feature type="region of interest" description="Disordered" evidence="9">
    <location>
        <begin position="900"/>
        <end position="978"/>
    </location>
</feature>
<keyword evidence="5" id="KW-0418">Kinase</keyword>
<dbReference type="GO" id="GO:0051726">
    <property type="term" value="P:regulation of cell cycle"/>
    <property type="evidence" value="ECO:0007669"/>
    <property type="project" value="TreeGrafter"/>
</dbReference>
<dbReference type="GO" id="GO:0005956">
    <property type="term" value="C:protein kinase CK2 complex"/>
    <property type="evidence" value="ECO:0007669"/>
    <property type="project" value="TreeGrafter"/>
</dbReference>
<comment type="catalytic activity">
    <reaction evidence="8">
        <text>L-seryl-[protein] + ATP = O-phospho-L-seryl-[protein] + ADP + H(+)</text>
        <dbReference type="Rhea" id="RHEA:17989"/>
        <dbReference type="Rhea" id="RHEA-COMP:9863"/>
        <dbReference type="Rhea" id="RHEA-COMP:11604"/>
        <dbReference type="ChEBI" id="CHEBI:15378"/>
        <dbReference type="ChEBI" id="CHEBI:29999"/>
        <dbReference type="ChEBI" id="CHEBI:30616"/>
        <dbReference type="ChEBI" id="CHEBI:83421"/>
        <dbReference type="ChEBI" id="CHEBI:456216"/>
        <dbReference type="EC" id="2.7.11.1"/>
    </reaction>
</comment>
<proteinExistence type="predicted"/>
<sequence>MVARFVVTHQTRLYFPGRRRVDHVQLNTLSENTTLLPSFVSSTQKRELNLGRSLIVMSSSSFAPPLKNTTTTTTKEIWKTEQSALASTSTSTSTRSQLAIPTNPAFTARKKRQHHEEATSSASGSSPRRGIKRVREATPICDEIEGEGTSSYLVADASTAAPYTTTVAGPSSYAQRDAEVLETSEGGDGEGSVLFSEQAGGTFVVGRTGGRDDLEDTLTTLVNDDDDHDEGGEEEAKAGDGEGEEEGDFFVEEGDGEEEQQQTAYETEEYFLVQDYESHQQILSPENLEEENTLVNPQPATIDLRAVMPPPLDTRSHQSQLSTSSRHSGGPASAPAPPPPATATNNDRMTQILENRSIGNGTNRHNHSFVELNEETYSDEVVAEEERDDLPSPSSYHSGDSDDYEMDHRPVLERTAIKRDIRAFTESLTLLSEGVNGYRPYKIVDRLGEGTFSSVYLAHDCLHETYSNEYWSGRPDDNEQDGPREVKVALKKILVTSSPARIENELAILESLRGCRNVSQLITAFREEDQVIIVLPFHRSDDFRHFYRHMDPPHMRSYLRSLFRALKDIHKRGIVHRDVKPANFLYDYETEDGVLVDFGLAERYCPPRRPTCQHAPATLSSLQGSKIKTNETSVVEQAVYDARKRSKQGEGRVGFPQEDKRPTIKTNRAGTRGFRAPEVLLKCPDQTVAIDIWSAGVMLLSILTHKFPVFNSSDDIEALMEIAAIFGRSAMERCALLHNRTIISNVPTIDNNPPTLSALVLKLNPHIYTPHMSNPTPADAREHIESIDQAIDLCTRLIRLDATKRLTAAQALRHPFLSADVDPEDEAGQDEVLAPTEGKCGELHEVEGSKHRAYLHPDMRDLHFGQGVPASRDTLCPEHEHYQQRFLLNPLTTRRWVSQAAEDADEDEEDGEDEFVIDPQSQSQYARSGNGNGNGRIQQIPLKERDVNTAQHAGGALGRVDGTKRNGAWASRRDLSVV</sequence>
<evidence type="ECO:0000256" key="1">
    <source>
        <dbReference type="ARBA" id="ARBA00012513"/>
    </source>
</evidence>
<feature type="region of interest" description="Disordered" evidence="9">
    <location>
        <begin position="221"/>
        <end position="262"/>
    </location>
</feature>
<evidence type="ECO:0000313" key="12">
    <source>
        <dbReference type="Proteomes" id="UP000322225"/>
    </source>
</evidence>
<dbReference type="EC" id="2.7.11.1" evidence="1"/>
<feature type="region of interest" description="Disordered" evidence="9">
    <location>
        <begin position="308"/>
        <end position="346"/>
    </location>
</feature>
<dbReference type="PROSITE" id="PS50011">
    <property type="entry name" value="PROTEIN_KINASE_DOM"/>
    <property type="match status" value="1"/>
</dbReference>
<dbReference type="Gene3D" id="1.10.510.10">
    <property type="entry name" value="Transferase(Phosphotransferase) domain 1"/>
    <property type="match status" value="1"/>
</dbReference>
<dbReference type="PANTHER" id="PTHR24054:SF0">
    <property type="entry name" value="CASEIN KINASE II SUBUNIT ALPHA"/>
    <property type="match status" value="1"/>
</dbReference>
<dbReference type="CDD" id="cd14019">
    <property type="entry name" value="STKc_Cdc7"/>
    <property type="match status" value="1"/>
</dbReference>
<evidence type="ECO:0000256" key="3">
    <source>
        <dbReference type="ARBA" id="ARBA00022679"/>
    </source>
</evidence>
<dbReference type="EMBL" id="CP144059">
    <property type="protein sequence ID" value="WWD20689.1"/>
    <property type="molecule type" value="Genomic_DNA"/>
</dbReference>
<dbReference type="SUPFAM" id="SSF56112">
    <property type="entry name" value="Protein kinase-like (PK-like)"/>
    <property type="match status" value="1"/>
</dbReference>
<dbReference type="PANTHER" id="PTHR24054">
    <property type="entry name" value="CASEIN KINASE II SUBUNIT ALPHA"/>
    <property type="match status" value="1"/>
</dbReference>
<feature type="compositionally biased region" description="Acidic residues" evidence="9">
    <location>
        <begin position="223"/>
        <end position="233"/>
    </location>
</feature>
<dbReference type="InterPro" id="IPR011009">
    <property type="entry name" value="Kinase-like_dom_sf"/>
</dbReference>
<dbReference type="Proteomes" id="UP000322225">
    <property type="component" value="Chromosome 9"/>
</dbReference>
<dbReference type="Gene3D" id="3.30.200.20">
    <property type="entry name" value="Phosphorylase Kinase, domain 1"/>
    <property type="match status" value="1"/>
</dbReference>
<feature type="compositionally biased region" description="Acidic residues" evidence="9">
    <location>
        <begin position="902"/>
        <end position="916"/>
    </location>
</feature>
<comment type="catalytic activity">
    <reaction evidence="7">
        <text>L-threonyl-[protein] + ATP = O-phospho-L-threonyl-[protein] + ADP + H(+)</text>
        <dbReference type="Rhea" id="RHEA:46608"/>
        <dbReference type="Rhea" id="RHEA-COMP:11060"/>
        <dbReference type="Rhea" id="RHEA-COMP:11605"/>
        <dbReference type="ChEBI" id="CHEBI:15378"/>
        <dbReference type="ChEBI" id="CHEBI:30013"/>
        <dbReference type="ChEBI" id="CHEBI:30616"/>
        <dbReference type="ChEBI" id="CHEBI:61977"/>
        <dbReference type="ChEBI" id="CHEBI:456216"/>
        <dbReference type="EC" id="2.7.11.1"/>
    </reaction>
</comment>
<evidence type="ECO:0000256" key="7">
    <source>
        <dbReference type="ARBA" id="ARBA00047899"/>
    </source>
</evidence>
<dbReference type="AlphaFoldDB" id="A0AAJ8LMQ8"/>
<evidence type="ECO:0000256" key="2">
    <source>
        <dbReference type="ARBA" id="ARBA00022527"/>
    </source>
</evidence>
<gene>
    <name evidence="11" type="ORF">CI109_105165</name>
</gene>
<feature type="compositionally biased region" description="Acidic residues" evidence="9">
    <location>
        <begin position="241"/>
        <end position="260"/>
    </location>
</feature>
<dbReference type="InterPro" id="IPR045216">
    <property type="entry name" value="CK2_alpha"/>
</dbReference>
<dbReference type="GO" id="GO:0005634">
    <property type="term" value="C:nucleus"/>
    <property type="evidence" value="ECO:0007669"/>
    <property type="project" value="TreeGrafter"/>
</dbReference>